<dbReference type="GO" id="GO:0006351">
    <property type="term" value="P:DNA-templated transcription"/>
    <property type="evidence" value="ECO:0007669"/>
    <property type="project" value="InterPro"/>
</dbReference>
<dbReference type="Pfam" id="PF08567">
    <property type="entry name" value="PH_TFIIH"/>
    <property type="match status" value="1"/>
</dbReference>
<keyword evidence="6" id="KW-0539">Nucleus</keyword>
<dbReference type="Gene3D" id="2.30.29.30">
    <property type="entry name" value="Pleckstrin-homology domain (PH domain)/Phosphotyrosine-binding domain (PTB)"/>
    <property type="match status" value="1"/>
</dbReference>
<keyword evidence="5" id="KW-0804">Transcription</keyword>
<evidence type="ECO:0000256" key="3">
    <source>
        <dbReference type="ARBA" id="ARBA00022737"/>
    </source>
</evidence>
<dbReference type="SMART" id="SM00751">
    <property type="entry name" value="BSD"/>
    <property type="match status" value="1"/>
</dbReference>
<comment type="subcellular location">
    <subcellularLocation>
        <location evidence="1">Nucleus</location>
    </subcellularLocation>
</comment>
<dbReference type="Gene3D" id="1.10.3970.10">
    <property type="entry name" value="BSD domain"/>
    <property type="match status" value="1"/>
</dbReference>
<name>A0A9N6ZF91_9CRUS</name>
<keyword evidence="4" id="KW-0805">Transcription regulation</keyword>
<evidence type="ECO:0000256" key="5">
    <source>
        <dbReference type="ARBA" id="ARBA00023163"/>
    </source>
</evidence>
<keyword evidence="3" id="KW-0677">Repeat</keyword>
<dbReference type="EMBL" id="OC985789">
    <property type="protein sequence ID" value="CAG4642444.1"/>
    <property type="molecule type" value="Genomic_DNA"/>
</dbReference>
<evidence type="ECO:0000256" key="2">
    <source>
        <dbReference type="ARBA" id="ARBA00009448"/>
    </source>
</evidence>
<reference evidence="8" key="1">
    <citation type="submission" date="2021-04" db="EMBL/GenBank/DDBJ databases">
        <authorList>
            <person name="Cornetti L."/>
        </authorList>
    </citation>
    <scope>NUCLEOTIDE SEQUENCE</scope>
</reference>
<dbReference type="SUPFAM" id="SSF50729">
    <property type="entry name" value="PH domain-like"/>
    <property type="match status" value="1"/>
</dbReference>
<comment type="similarity">
    <text evidence="2">Belongs to the TFB1 family.</text>
</comment>
<dbReference type="PROSITE" id="PS50858">
    <property type="entry name" value="BSD"/>
    <property type="match status" value="1"/>
</dbReference>
<organism evidence="8">
    <name type="scientific">Evadne anonyx</name>
    <dbReference type="NCBI Taxonomy" id="141404"/>
    <lineage>
        <taxon>Eukaryota</taxon>
        <taxon>Metazoa</taxon>
        <taxon>Ecdysozoa</taxon>
        <taxon>Arthropoda</taxon>
        <taxon>Crustacea</taxon>
        <taxon>Branchiopoda</taxon>
        <taxon>Diplostraca</taxon>
        <taxon>Cladocera</taxon>
        <taxon>Onychopoda</taxon>
        <taxon>Podonidae</taxon>
        <taxon>Evadne</taxon>
    </lineage>
</organism>
<evidence type="ECO:0000256" key="6">
    <source>
        <dbReference type="ARBA" id="ARBA00023242"/>
    </source>
</evidence>
<dbReference type="AlphaFoldDB" id="A0A9N6ZF91"/>
<dbReference type="Gene3D" id="6.10.140.1200">
    <property type="match status" value="1"/>
</dbReference>
<dbReference type="InterPro" id="IPR013876">
    <property type="entry name" value="TFIIH_BTF_p62_N"/>
</dbReference>
<evidence type="ECO:0000313" key="8">
    <source>
        <dbReference type="EMBL" id="CAG4642444.1"/>
    </source>
</evidence>
<dbReference type="Pfam" id="PF03909">
    <property type="entry name" value="BSD"/>
    <property type="match status" value="1"/>
</dbReference>
<dbReference type="FunFam" id="2.30.29.30:FF:000479">
    <property type="entry name" value="General transcription factor IIH subunit"/>
    <property type="match status" value="1"/>
</dbReference>
<dbReference type="CDD" id="cd13229">
    <property type="entry name" value="PH_TFIIH"/>
    <property type="match status" value="1"/>
</dbReference>
<dbReference type="GO" id="GO:0006289">
    <property type="term" value="P:nucleotide-excision repair"/>
    <property type="evidence" value="ECO:0007669"/>
    <property type="project" value="InterPro"/>
</dbReference>
<dbReference type="SUPFAM" id="SSF140383">
    <property type="entry name" value="BSD domain-like"/>
    <property type="match status" value="1"/>
</dbReference>
<dbReference type="InterPro" id="IPR027079">
    <property type="entry name" value="Tfb1/GTF2H1"/>
</dbReference>
<dbReference type="GO" id="GO:0000439">
    <property type="term" value="C:transcription factor TFIIH core complex"/>
    <property type="evidence" value="ECO:0007669"/>
    <property type="project" value="InterPro"/>
</dbReference>
<dbReference type="InterPro" id="IPR035925">
    <property type="entry name" value="BSD_dom_sf"/>
</dbReference>
<sequence>MGTSSEDVLLMVPHVKLKKKDGVFYLMNERLGWMVENESTFSITHKYADIKIQKISPEGKSKVQLQVCLHDGEATTFQFTNPEGSVQQVKDRDSIKDLLQDLLPKFKRTINKDLEEKNKLLVDNPQLLQLYDLVINQADIKPQTDGCNGSLRYSLTTELMASIFRTYPSVKQKHLKYVPAKMTEEAFWTSFFQSHYLHRDRHNTDQKDMFTECGKQDELVLKEISTVKDPLLDLTALKDINDDDSIPTIQSTKVTNTANQNMIRRFNQHSILVLKASEQSEKEQSLAPNPIDPAPQKRQRLIDAVSYDDLESSHENNFTQLNLSRVERYLNGPTAVAHQPNSTANGSSSLNSDLDGPTFNSIVDTWMKCDGYNPLDVLKHTSAVAVLGELSVGGSLMRGAQENSTTHLSKELQKELKQIYGSLSEILRHFWATIPPSTKQLMDKATHMVDALHRFNQAKLSPFEQKLIRESTESESILRPLRYQIEAAIRKHSQWQPVVGRNRL</sequence>
<feature type="domain" description="BSD" evidence="7">
    <location>
        <begin position="147"/>
        <end position="199"/>
    </location>
</feature>
<dbReference type="InterPro" id="IPR005607">
    <property type="entry name" value="BSD_dom"/>
</dbReference>
<dbReference type="InterPro" id="IPR011993">
    <property type="entry name" value="PH-like_dom_sf"/>
</dbReference>
<evidence type="ECO:0000256" key="4">
    <source>
        <dbReference type="ARBA" id="ARBA00023015"/>
    </source>
</evidence>
<gene>
    <name evidence="8" type="primary">EOG090X04EN</name>
</gene>
<protein>
    <submittedName>
        <fullName evidence="8">EOG090X04EN</fullName>
    </submittedName>
</protein>
<evidence type="ECO:0000259" key="7">
    <source>
        <dbReference type="PROSITE" id="PS50858"/>
    </source>
</evidence>
<evidence type="ECO:0000256" key="1">
    <source>
        <dbReference type="ARBA" id="ARBA00004123"/>
    </source>
</evidence>
<proteinExistence type="inferred from homology"/>
<accession>A0A9N6ZF91</accession>
<dbReference type="PANTHER" id="PTHR12856">
    <property type="entry name" value="TRANSCRIPTION INITIATION FACTOR IIH-RELATED"/>
    <property type="match status" value="1"/>
</dbReference>